<evidence type="ECO:0000313" key="1">
    <source>
        <dbReference type="EMBL" id="MET3794543.1"/>
    </source>
</evidence>
<dbReference type="EMBL" id="JBEPML010000025">
    <property type="protein sequence ID" value="MET3794543.1"/>
    <property type="molecule type" value="Genomic_DNA"/>
</dbReference>
<sequence>MAFWDGRGAAKENIRLFEPRRLGDVSVRSKKERVISASYDSVGFLRFDGDHDALDR</sequence>
<feature type="non-terminal residue" evidence="1">
    <location>
        <position position="56"/>
    </location>
</feature>
<gene>
    <name evidence="1" type="ORF">ABID37_004783</name>
</gene>
<accession>A0ABV2N6U3</accession>
<keyword evidence="2" id="KW-1185">Reference proteome</keyword>
<protein>
    <submittedName>
        <fullName evidence="1">Uncharacterized protein</fullName>
    </submittedName>
</protein>
<name>A0ABV2N6U3_9HYPH</name>
<dbReference type="Proteomes" id="UP001549076">
    <property type="component" value="Unassembled WGS sequence"/>
</dbReference>
<evidence type="ECO:0000313" key="2">
    <source>
        <dbReference type="Proteomes" id="UP001549076"/>
    </source>
</evidence>
<reference evidence="1 2" key="1">
    <citation type="submission" date="2024-06" db="EMBL/GenBank/DDBJ databases">
        <title>Genomic Encyclopedia of Type Strains, Phase IV (KMG-IV): sequencing the most valuable type-strain genomes for metagenomic binning, comparative biology and taxonomic classification.</title>
        <authorList>
            <person name="Goeker M."/>
        </authorList>
    </citation>
    <scope>NUCLEOTIDE SEQUENCE [LARGE SCALE GENOMIC DNA]</scope>
    <source>
        <strain evidence="1 2">DSM 27865</strain>
    </source>
</reference>
<comment type="caution">
    <text evidence="1">The sequence shown here is derived from an EMBL/GenBank/DDBJ whole genome shotgun (WGS) entry which is preliminary data.</text>
</comment>
<proteinExistence type="predicted"/>
<organism evidence="1 2">
    <name type="scientific">Aquamicrobium terrae</name>
    <dbReference type="NCBI Taxonomy" id="1324945"/>
    <lineage>
        <taxon>Bacteria</taxon>
        <taxon>Pseudomonadati</taxon>
        <taxon>Pseudomonadota</taxon>
        <taxon>Alphaproteobacteria</taxon>
        <taxon>Hyphomicrobiales</taxon>
        <taxon>Phyllobacteriaceae</taxon>
        <taxon>Aquamicrobium</taxon>
    </lineage>
</organism>